<accession>A0AAU8PXS4</accession>
<proteinExistence type="predicted"/>
<dbReference type="Proteomes" id="UP000006465">
    <property type="component" value="Chromosome"/>
</dbReference>
<protein>
    <submittedName>
        <fullName evidence="1">Uncharacterized protein</fullName>
    </submittedName>
</protein>
<dbReference type="AlphaFoldDB" id="A0AAU8PXS4"/>
<gene>
    <name evidence="1" type="ORF">CP258_04830</name>
</gene>
<dbReference type="RefSeq" id="WP_148313186.1">
    <property type="nucleotide sequence ID" value="NC_017945.3"/>
</dbReference>
<name>A0AAU8PXS4_CORPS</name>
<dbReference type="EMBL" id="CP003540">
    <property type="protein sequence ID" value="AFK16574.2"/>
    <property type="molecule type" value="Genomic_DNA"/>
</dbReference>
<evidence type="ECO:0000313" key="1">
    <source>
        <dbReference type="EMBL" id="AFK16574.2"/>
    </source>
</evidence>
<organism evidence="1 2">
    <name type="scientific">Corynebacterium pseudotuberculosis 258</name>
    <dbReference type="NCBI Taxonomy" id="1168865"/>
    <lineage>
        <taxon>Bacteria</taxon>
        <taxon>Bacillati</taxon>
        <taxon>Actinomycetota</taxon>
        <taxon>Actinomycetes</taxon>
        <taxon>Mycobacteriales</taxon>
        <taxon>Corynebacteriaceae</taxon>
        <taxon>Corynebacterium</taxon>
    </lineage>
</organism>
<sequence length="300" mass="34340">MREISFHEKLKRNDKELGPHDLLGQNLLELFQTWASDTAVEPHVDEKTQRWHCIQSTERIGLRLLLIRAKIGNFGENGEVVNIDTQEVEMQLTENQAATGICRLLLVVPPLRTPAFLMSEESSLGAAGGAILKHFRTDFREHNQDVTMQYKMSVESEAWTEHAKLKEVEVQIKARPKDLADDITTEVGTLCHIAKPEKRKWFGRSLLGKLNDKKQLAALVGVSELNEEHEVYVTMQRDGRQKKFALGDESAPRIREVLNEATEQPVEDEKFLEVCIDKAKDLMFRLNEEWQDDWGAAQKN</sequence>
<reference evidence="1 2" key="1">
    <citation type="journal article" date="2013" name="J. Biotechnol.">
        <title>Genome sequence of Corynebacterium pseudotuberculosis biovar equi strain 258 and prediction of antigenic targets to improve biotechnological vaccine production.</title>
        <authorList>
            <person name="Soares S.C."/>
            <person name="Trost E."/>
            <person name="Ramos R.T."/>
            <person name="Carneiro A.R."/>
            <person name="Santos A.R."/>
            <person name="Pinto A.C."/>
            <person name="Barbosa E."/>
            <person name="Aburjaile F."/>
            <person name="Ali A."/>
            <person name="Diniz C.A."/>
            <person name="Hassan S.S."/>
            <person name="Fiaux K."/>
            <person name="Guimaraes L.C."/>
            <person name="Bakhtiar S.M."/>
            <person name="Pereira U."/>
            <person name="Almeida S.S."/>
            <person name="Abreu V.A."/>
            <person name="Rocha F.S."/>
            <person name="Dorella F.A."/>
            <person name="Miyoshi A."/>
            <person name="Silva A."/>
            <person name="Azevedo V."/>
            <person name="Tauch A."/>
        </authorList>
    </citation>
    <scope>NUCLEOTIDE SEQUENCE [LARGE SCALE GENOMIC DNA]</scope>
    <source>
        <strain evidence="1 2">258</strain>
    </source>
</reference>
<evidence type="ECO:0000313" key="2">
    <source>
        <dbReference type="Proteomes" id="UP000006465"/>
    </source>
</evidence>
<dbReference type="KEGG" id="coe:CP258_04830"/>